<evidence type="ECO:0000313" key="1">
    <source>
        <dbReference type="EMBL" id="BCD87428.1"/>
    </source>
</evidence>
<organism evidence="1 2">
    <name type="scientific">Pseudomonas solani</name>
    <dbReference type="NCBI Taxonomy" id="2731552"/>
    <lineage>
        <taxon>Bacteria</taxon>
        <taxon>Pseudomonadati</taxon>
        <taxon>Pseudomonadota</taxon>
        <taxon>Gammaproteobacteria</taxon>
        <taxon>Pseudomonadales</taxon>
        <taxon>Pseudomonadaceae</taxon>
        <taxon>Pseudomonas</taxon>
    </lineage>
</organism>
<accession>A0ABN6BU61</accession>
<dbReference type="Proteomes" id="UP001064896">
    <property type="component" value="Chromosome"/>
</dbReference>
<protein>
    <submittedName>
        <fullName evidence="1">Uncharacterized protein</fullName>
    </submittedName>
</protein>
<gene>
    <name evidence="1" type="ORF">PSm6_38350</name>
</gene>
<reference evidence="1" key="1">
    <citation type="submission" date="2020-05" db="EMBL/GenBank/DDBJ databases">
        <title>Complete genome sequence of Pseudomonas sp. Sm006.</title>
        <authorList>
            <person name="Takeuchi K."/>
            <person name="Someya N."/>
        </authorList>
    </citation>
    <scope>NUCLEOTIDE SEQUENCE</scope>
    <source>
        <strain evidence="1">Sm006</strain>
    </source>
</reference>
<sequence length="219" mass="24065">MKRNFIFVIVFFLGNVSASESLRGVGGSLLFEDGLNEGFQRVVYKMASGKILTPFDVGLFFYYSLESLSPDKKKSVVQFSGKGVLEDATGGLAKGRSSYMCAFIRMTDGCIVQVAEGEVCGGSWSDSGDWVTSTYVDGKHFFEGGPSVTEVYKQYMKKNKQLGGGARFYSILQEGTSIENILACDPLQDNNKNIYFNLLKALQVDGDISEAVKLERLLN</sequence>
<proteinExistence type="predicted"/>
<dbReference type="RefSeq" id="WP_265167974.1">
    <property type="nucleotide sequence ID" value="NZ_AP023081.1"/>
</dbReference>
<name>A0ABN6BU61_9PSED</name>
<dbReference type="EMBL" id="AP023081">
    <property type="protein sequence ID" value="BCD87428.1"/>
    <property type="molecule type" value="Genomic_DNA"/>
</dbReference>
<keyword evidence="2" id="KW-1185">Reference proteome</keyword>
<evidence type="ECO:0000313" key="2">
    <source>
        <dbReference type="Proteomes" id="UP001064896"/>
    </source>
</evidence>